<keyword evidence="11" id="KW-1185">Reference proteome</keyword>
<evidence type="ECO:0000313" key="11">
    <source>
        <dbReference type="Proteomes" id="UP000675881"/>
    </source>
</evidence>
<dbReference type="Gene3D" id="3.10.490.10">
    <property type="entry name" value="Gamma-glutamyl cyclotransferase-like"/>
    <property type="match status" value="1"/>
</dbReference>
<dbReference type="Pfam" id="PF01769">
    <property type="entry name" value="MgtE"/>
    <property type="match status" value="1"/>
</dbReference>
<keyword evidence="5" id="KW-0460">Magnesium</keyword>
<dbReference type="SUPFAM" id="SSF161093">
    <property type="entry name" value="MgtE membrane domain-like"/>
    <property type="match status" value="2"/>
</dbReference>
<dbReference type="GO" id="GO:0005886">
    <property type="term" value="C:plasma membrane"/>
    <property type="evidence" value="ECO:0007669"/>
    <property type="project" value="TreeGrafter"/>
</dbReference>
<reference evidence="10" key="1">
    <citation type="submission" date="2021-02" db="EMBL/GenBank/DDBJ databases">
        <authorList>
            <person name="Bekaert M."/>
        </authorList>
    </citation>
    <scope>NUCLEOTIDE SEQUENCE</scope>
    <source>
        <strain evidence="10">IoA-00</strain>
    </source>
</reference>
<keyword evidence="8" id="KW-0472">Membrane</keyword>
<proteinExistence type="inferred from homology"/>
<dbReference type="EMBL" id="HG994590">
    <property type="protein sequence ID" value="CAF2806823.1"/>
    <property type="molecule type" value="Genomic_DNA"/>
</dbReference>
<dbReference type="GO" id="GO:0008324">
    <property type="term" value="F:monoatomic cation transmembrane transporter activity"/>
    <property type="evidence" value="ECO:0007669"/>
    <property type="project" value="InterPro"/>
</dbReference>
<evidence type="ECO:0000256" key="7">
    <source>
        <dbReference type="ARBA" id="ARBA00023065"/>
    </source>
</evidence>
<protein>
    <submittedName>
        <fullName evidence="10">SLC41A</fullName>
    </submittedName>
</protein>
<dbReference type="PANTHER" id="PTHR16228:SF7">
    <property type="entry name" value="SLC41A_MGTE INTEGRAL MEMBRANE DOMAIN-CONTAINING PROTEIN"/>
    <property type="match status" value="1"/>
</dbReference>
<keyword evidence="6" id="KW-1133">Transmembrane helix</keyword>
<evidence type="ECO:0000256" key="4">
    <source>
        <dbReference type="ARBA" id="ARBA00022692"/>
    </source>
</evidence>
<dbReference type="Proteomes" id="UP000675881">
    <property type="component" value="Chromosome 11"/>
</dbReference>
<keyword evidence="7" id="KW-0406">Ion transport</keyword>
<dbReference type="InterPro" id="IPR036739">
    <property type="entry name" value="SLC41_membr_dom_sf"/>
</dbReference>
<name>A0A7R8CFI8_LEPSM</name>
<feature type="domain" description="SLC41A/MgtE integral membrane" evidence="9">
    <location>
        <begin position="295"/>
        <end position="444"/>
    </location>
</feature>
<sequence length="588" mass="65666">MRRRCKMPQFFACFMKTSARSDDKYLGAQGLVSIVVSCLNSVNVLLKWEDEDDDEFITLDADESDENVLVLDPTTKPKEDNETALWITFQIFIPFILAGFGMVGAGLVLDSVVQHWEVFVNVSEIFILVPALLGLKGNLEMTLASRLSTHAHLGHMDDKKKRLVLGHWEFSSSAMPRDCKAQIINICSLISPWIDNIATPIAASLGDLTTLALLSWIAQLLYDDLDKDKWLAPVIITFYLAVIPIAAWIAYRNKYTSIVLTTGWTPVLMAMIISSIGGVILDFAVMRYQGIAVYQPVMNGVGGNLVAVQASRISTYLHTKTPGLGILPNKKDSNEPEKICLNPFSIFNESKSTHAVTAKILISIMVPGQLIFTYTISLLQAGHTSPTIMFLLAYLSASIIQIFILLHTAQWLINWMWKRKVDPDNSAIPYLTALGDLLGTGLLAISFEILYIFGSQLKTTKPQLSKQGVVVLVSITSKYITKDKTSYVGNALLKGYYLDFDYESQKWKGAVATIREDSKREKVWESSIYRRLSISINLEDSSDPIDAYTYQLTEESCNKGSQDKRPSKIYKNVIVNGAKEHNLNVKLY</sequence>
<dbReference type="OrthoDB" id="5791097at2759"/>
<evidence type="ECO:0000256" key="2">
    <source>
        <dbReference type="ARBA" id="ARBA00009749"/>
    </source>
</evidence>
<comment type="subcellular location">
    <subcellularLocation>
        <location evidence="1">Membrane</location>
        <topology evidence="1">Multi-pass membrane protein</topology>
    </subcellularLocation>
</comment>
<evidence type="ECO:0000259" key="9">
    <source>
        <dbReference type="Pfam" id="PF01769"/>
    </source>
</evidence>
<organism evidence="10 11">
    <name type="scientific">Lepeophtheirus salmonis</name>
    <name type="common">Salmon louse</name>
    <name type="synonym">Caligus salmonis</name>
    <dbReference type="NCBI Taxonomy" id="72036"/>
    <lineage>
        <taxon>Eukaryota</taxon>
        <taxon>Metazoa</taxon>
        <taxon>Ecdysozoa</taxon>
        <taxon>Arthropoda</taxon>
        <taxon>Crustacea</taxon>
        <taxon>Multicrustacea</taxon>
        <taxon>Hexanauplia</taxon>
        <taxon>Copepoda</taxon>
        <taxon>Siphonostomatoida</taxon>
        <taxon>Caligidae</taxon>
        <taxon>Lepeophtheirus</taxon>
    </lineage>
</organism>
<evidence type="ECO:0000313" key="10">
    <source>
        <dbReference type="EMBL" id="CAF2806823.1"/>
    </source>
</evidence>
<dbReference type="Pfam" id="PF13772">
    <property type="entry name" value="AIG2_2"/>
    <property type="match status" value="1"/>
</dbReference>
<evidence type="ECO:0000256" key="6">
    <source>
        <dbReference type="ARBA" id="ARBA00022989"/>
    </source>
</evidence>
<evidence type="ECO:0000256" key="1">
    <source>
        <dbReference type="ARBA" id="ARBA00004141"/>
    </source>
</evidence>
<evidence type="ECO:0000256" key="5">
    <source>
        <dbReference type="ARBA" id="ARBA00022842"/>
    </source>
</evidence>
<dbReference type="AlphaFoldDB" id="A0A7R8CFI8"/>
<dbReference type="InterPro" id="IPR006667">
    <property type="entry name" value="SLC41_membr_dom"/>
</dbReference>
<accession>A0A7R8CFI8</accession>
<dbReference type="PANTHER" id="PTHR16228">
    <property type="entry name" value="DIVALENT CATION TRANSPORTER SOLUTE CARRIER FAMILY 41"/>
    <property type="match status" value="1"/>
</dbReference>
<keyword evidence="4" id="KW-0812">Transmembrane</keyword>
<comment type="similarity">
    <text evidence="2">Belongs to the SLC41A transporter family.</text>
</comment>
<evidence type="ECO:0000256" key="8">
    <source>
        <dbReference type="ARBA" id="ARBA00023136"/>
    </source>
</evidence>
<keyword evidence="3" id="KW-0813">Transport</keyword>
<gene>
    <name evidence="10" type="ORF">LSAA_3348</name>
</gene>
<evidence type="ECO:0000256" key="3">
    <source>
        <dbReference type="ARBA" id="ARBA00022448"/>
    </source>
</evidence>
<dbReference type="Gene3D" id="1.10.357.20">
    <property type="entry name" value="SLC41 divalent cation transporters, integral membrane domain"/>
    <property type="match status" value="2"/>
</dbReference>
<dbReference type="InterPro" id="IPR045349">
    <property type="entry name" value="SLC41A1-3"/>
</dbReference>